<feature type="non-terminal residue" evidence="1">
    <location>
        <position position="519"/>
    </location>
</feature>
<evidence type="ECO:0000313" key="1">
    <source>
        <dbReference type="EMBL" id="CAG8442642.1"/>
    </source>
</evidence>
<proteinExistence type="predicted"/>
<comment type="caution">
    <text evidence="1">The sequence shown here is derived from an EMBL/GenBank/DDBJ whole genome shotgun (WGS) entry which is preliminary data.</text>
</comment>
<protein>
    <submittedName>
        <fullName evidence="1">8949_t:CDS:1</fullName>
    </submittedName>
</protein>
<organism evidence="1 2">
    <name type="scientific">Scutellospora calospora</name>
    <dbReference type="NCBI Taxonomy" id="85575"/>
    <lineage>
        <taxon>Eukaryota</taxon>
        <taxon>Fungi</taxon>
        <taxon>Fungi incertae sedis</taxon>
        <taxon>Mucoromycota</taxon>
        <taxon>Glomeromycotina</taxon>
        <taxon>Glomeromycetes</taxon>
        <taxon>Diversisporales</taxon>
        <taxon>Gigasporaceae</taxon>
        <taxon>Scutellospora</taxon>
    </lineage>
</organism>
<reference evidence="1" key="1">
    <citation type="submission" date="2021-06" db="EMBL/GenBank/DDBJ databases">
        <authorList>
            <person name="Kallberg Y."/>
            <person name="Tangrot J."/>
            <person name="Rosling A."/>
        </authorList>
    </citation>
    <scope>NUCLEOTIDE SEQUENCE</scope>
    <source>
        <strain evidence="1">AU212A</strain>
    </source>
</reference>
<evidence type="ECO:0000313" key="2">
    <source>
        <dbReference type="Proteomes" id="UP000789860"/>
    </source>
</evidence>
<keyword evidence="2" id="KW-1185">Reference proteome</keyword>
<sequence length="519" mass="59746">MEFGISGVDCNASSLEEKTRRWRNDAYFKNLYETAVFWGNKVMTMTGDSNDVLWLAQVHYNMGQYVRALNLIWNLIDSSVVCRFLAAKCCIKMEKYQEALDILGDENPFLDGDYSSVDKNVEGGISLEASICYLRGVAYSQQSDLDNAKKWFKKALEIDVKCFEAFNELVINHMMTSKEEWDFIHSLRFDEQLENEEAYFIKMNYVSMLKKFEHVAEIQEARSELENKYHLSNNADVLLSRADELYTQCRFKECLEVTTKLLELDMYNQACLPIHIVCLHELREKNRLFLFAHELVEHSPDKAVTWFSQNTTKRYVLNNTIVISKASTMDSHYGPAWVGFGHTFSIESEHDQAITAYSTAAKLYPGSHLPTLFIGMQHLQAKNLLSAEEYLLTSSQICESDPLVLNELGALYFQKLQYDQSVDYFKKALAIAEETKCRPQVWETIWVNLGHAFRQLGELDIAESYFQKVVSMSPPNSDALTALGYIYHVKEEFEEAVMYYHEALGICPYDPITHDLLGA</sequence>
<gene>
    <name evidence="1" type="ORF">SCALOS_LOCUS727</name>
</gene>
<dbReference type="Proteomes" id="UP000789860">
    <property type="component" value="Unassembled WGS sequence"/>
</dbReference>
<accession>A0ACA9JYU2</accession>
<name>A0ACA9JYU2_9GLOM</name>
<dbReference type="EMBL" id="CAJVPM010000371">
    <property type="protein sequence ID" value="CAG8442642.1"/>
    <property type="molecule type" value="Genomic_DNA"/>
</dbReference>